<evidence type="ECO:0000313" key="9">
    <source>
        <dbReference type="Proteomes" id="UP000230961"/>
    </source>
</evidence>
<dbReference type="SUPFAM" id="SSF49354">
    <property type="entry name" value="PapD-like"/>
    <property type="match status" value="1"/>
</dbReference>
<organism evidence="8 9">
    <name type="scientific">Yersinia enterocolitica LC20</name>
    <dbReference type="NCBI Taxonomy" id="1443113"/>
    <lineage>
        <taxon>Bacteria</taxon>
        <taxon>Pseudomonadati</taxon>
        <taxon>Pseudomonadota</taxon>
        <taxon>Gammaproteobacteria</taxon>
        <taxon>Enterobacterales</taxon>
        <taxon>Yersiniaceae</taxon>
        <taxon>Yersinia</taxon>
    </lineage>
</organism>
<evidence type="ECO:0000259" key="6">
    <source>
        <dbReference type="Pfam" id="PF00345"/>
    </source>
</evidence>
<dbReference type="PANTHER" id="PTHR30251:SF0">
    <property type="entry name" value="FIMBRIAL CHAPERONE PROTEIN ELFD-RELATED"/>
    <property type="match status" value="1"/>
</dbReference>
<evidence type="ECO:0000256" key="4">
    <source>
        <dbReference type="ARBA" id="ARBA00022764"/>
    </source>
</evidence>
<dbReference type="InterPro" id="IPR016148">
    <property type="entry name" value="Pili_assmbl_chaperone_C"/>
</dbReference>
<evidence type="ECO:0000256" key="5">
    <source>
        <dbReference type="ARBA" id="ARBA00023186"/>
    </source>
</evidence>
<evidence type="ECO:0000259" key="7">
    <source>
        <dbReference type="Pfam" id="PF02753"/>
    </source>
</evidence>
<keyword evidence="5" id="KW-0143">Chaperone</keyword>
<evidence type="ECO:0000256" key="1">
    <source>
        <dbReference type="ARBA" id="ARBA00004418"/>
    </source>
</evidence>
<proteinExistence type="inferred from homology"/>
<keyword evidence="3" id="KW-0732">Signal</keyword>
<protein>
    <submittedName>
        <fullName evidence="8">Molecular chaperone</fullName>
    </submittedName>
</protein>
<comment type="subcellular location">
    <subcellularLocation>
        <location evidence="1">Periplasm</location>
    </subcellularLocation>
</comment>
<dbReference type="InterPro" id="IPR001829">
    <property type="entry name" value="Pili_assmbl_chaperone_bac"/>
</dbReference>
<dbReference type="Proteomes" id="UP000230961">
    <property type="component" value="Chromosome"/>
</dbReference>
<dbReference type="Pfam" id="PF02753">
    <property type="entry name" value="PapD_C"/>
    <property type="match status" value="1"/>
</dbReference>
<keyword evidence="4" id="KW-0574">Periplasm</keyword>
<dbReference type="KEGG" id="yel:LC20_02703"/>
<evidence type="ECO:0000313" key="8">
    <source>
        <dbReference type="EMBL" id="AHM73956.1"/>
    </source>
</evidence>
<comment type="similarity">
    <text evidence="2">Belongs to the periplasmic pilus chaperone family.</text>
</comment>
<gene>
    <name evidence="8" type="ORF">LC20_02703</name>
</gene>
<dbReference type="PANTHER" id="PTHR30251">
    <property type="entry name" value="PILUS ASSEMBLY CHAPERONE"/>
    <property type="match status" value="1"/>
</dbReference>
<reference evidence="8 9" key="1">
    <citation type="submission" date="2017-11" db="EMBL/GenBank/DDBJ databases">
        <title>The complete genome sequence and comparative genome analysis of Yersinia enterocolitica strain LC20.</title>
        <authorList>
            <person name="Shi G."/>
            <person name="Su M."/>
            <person name="Liang J."/>
            <person name="Gu W."/>
            <person name="Xiao Y."/>
            <person name="Zhang Z."/>
            <person name="Qiu H."/>
            <person name="Duan R."/>
            <person name="Zhang Z."/>
            <person name="Li Y."/>
            <person name="Zhang X."/>
            <person name="Ling Y."/>
            <person name="Song L."/>
            <person name="Chen M."/>
            <person name="Zhao Y."/>
            <person name="Wu J."/>
            <person name="Jing H."/>
            <person name="Xiao J."/>
            <person name="Wang X."/>
        </authorList>
    </citation>
    <scope>NUCLEOTIDE SEQUENCE [LARGE SCALE GENOMIC DNA]</scope>
    <source>
        <strain evidence="8 9">LC20</strain>
    </source>
</reference>
<dbReference type="Gene3D" id="2.60.40.10">
    <property type="entry name" value="Immunoglobulins"/>
    <property type="match status" value="2"/>
</dbReference>
<evidence type="ECO:0000256" key="2">
    <source>
        <dbReference type="ARBA" id="ARBA00007399"/>
    </source>
</evidence>
<evidence type="ECO:0000256" key="3">
    <source>
        <dbReference type="ARBA" id="ARBA00022729"/>
    </source>
</evidence>
<dbReference type="InterPro" id="IPR013783">
    <property type="entry name" value="Ig-like_fold"/>
</dbReference>
<sequence>MTHFISLFSLLVALLGVPLAGWSAGFGINATRLIYPEGASSINVTVRNTLSDKPYLVQAAVSNKQDEQTAGPFTVTPPLFRLEPQSTNQLRIAFTGRPLPGDRESVFYLHATAIPASTQRDPAQQLNDVQAQLRFGVGNIIKLFYRPASLGGSSAAAQGGLQFSRVAGGLKVTNPSPYFVNLADLKVDGQLLALDTPAALMLSPFGNHIWPVKTPLANGKRVQWQTINDNGGTDAFSATLP</sequence>
<feature type="domain" description="Pili assembly chaperone C-terminal" evidence="7">
    <location>
        <begin position="172"/>
        <end position="234"/>
    </location>
</feature>
<dbReference type="InterPro" id="IPR016147">
    <property type="entry name" value="Pili_assmbl_chaperone_N"/>
</dbReference>
<dbReference type="InterPro" id="IPR036316">
    <property type="entry name" value="Pili_assmbl_chap_C_dom_sf"/>
</dbReference>
<dbReference type="InterPro" id="IPR050643">
    <property type="entry name" value="Periplasmic_pilus_chap"/>
</dbReference>
<feature type="domain" description="Pili assembly chaperone N-terminal" evidence="6">
    <location>
        <begin position="26"/>
        <end position="150"/>
    </location>
</feature>
<dbReference type="EMBL" id="CP007448">
    <property type="protein sequence ID" value="AHM73956.1"/>
    <property type="molecule type" value="Genomic_DNA"/>
</dbReference>
<dbReference type="Pfam" id="PF00345">
    <property type="entry name" value="PapD_N"/>
    <property type="match status" value="1"/>
</dbReference>
<dbReference type="PRINTS" id="PR00969">
    <property type="entry name" value="CHAPERONPILI"/>
</dbReference>
<dbReference type="GO" id="GO:0030288">
    <property type="term" value="C:outer membrane-bounded periplasmic space"/>
    <property type="evidence" value="ECO:0007669"/>
    <property type="project" value="InterPro"/>
</dbReference>
<dbReference type="SUPFAM" id="SSF49584">
    <property type="entry name" value="Periplasmic chaperone C-domain"/>
    <property type="match status" value="1"/>
</dbReference>
<name>A0A7U4GFF4_YEREN</name>
<dbReference type="InterPro" id="IPR008962">
    <property type="entry name" value="PapD-like_sf"/>
</dbReference>
<accession>A0A7U4GFF4</accession>
<dbReference type="GO" id="GO:0071555">
    <property type="term" value="P:cell wall organization"/>
    <property type="evidence" value="ECO:0007669"/>
    <property type="project" value="InterPro"/>
</dbReference>
<dbReference type="AlphaFoldDB" id="A0A7U4GFF4"/>